<organism evidence="3 4">
    <name type="scientific">Glycine soja</name>
    <name type="common">Wild soybean</name>
    <dbReference type="NCBI Taxonomy" id="3848"/>
    <lineage>
        <taxon>Eukaryota</taxon>
        <taxon>Viridiplantae</taxon>
        <taxon>Streptophyta</taxon>
        <taxon>Embryophyta</taxon>
        <taxon>Tracheophyta</taxon>
        <taxon>Spermatophyta</taxon>
        <taxon>Magnoliopsida</taxon>
        <taxon>eudicotyledons</taxon>
        <taxon>Gunneridae</taxon>
        <taxon>Pentapetalae</taxon>
        <taxon>rosids</taxon>
        <taxon>fabids</taxon>
        <taxon>Fabales</taxon>
        <taxon>Fabaceae</taxon>
        <taxon>Papilionoideae</taxon>
        <taxon>50 kb inversion clade</taxon>
        <taxon>NPAAA clade</taxon>
        <taxon>indigoferoid/millettioid clade</taxon>
        <taxon>Phaseoleae</taxon>
        <taxon>Glycine</taxon>
        <taxon>Glycine subgen. Soja</taxon>
    </lineage>
</organism>
<dbReference type="InterPro" id="IPR044626">
    <property type="entry name" value="AOR-like"/>
</dbReference>
<dbReference type="AlphaFoldDB" id="A0A445LU87"/>
<dbReference type="PANTHER" id="PTHR44573">
    <property type="entry name" value="NADPH-DEPENDENT ALKENAL/ONE OXIDOREDUCTASE, CHLOROPLASTIC"/>
    <property type="match status" value="1"/>
</dbReference>
<sequence>MCGACGCCLGWESFRRGCDMKNYLEIDRARFEKRGKKMSKKANAPPADTSFHQYKGETHEGKDCTKVAYCWCGTKSGNQVKKFRESKVAAAASTGKLELLRNLVADLPIGYSKNNFEYLPKKFDVVYDAVGVNSTKSDFGYCMGNGPIGFNVPTPFCKSCSYLVSTSLGNPLCWHGARNPNHTELFRLGHLEVLETCEYKNDGLEPEALMLFMASISIAGEARAFFLFLCQFTFVLVKTGISSKSDSPAMFSIVSFF</sequence>
<dbReference type="GO" id="GO:0016628">
    <property type="term" value="F:oxidoreductase activity, acting on the CH-CH group of donors, NAD or NADP as acceptor"/>
    <property type="evidence" value="ECO:0007669"/>
    <property type="project" value="InterPro"/>
</dbReference>
<evidence type="ECO:0000256" key="1">
    <source>
        <dbReference type="ARBA" id="ARBA00010371"/>
    </source>
</evidence>
<dbReference type="PANTHER" id="PTHR44573:SF3">
    <property type="entry name" value="CYTOSOLIC ALKENAL_ONE OXIDOREDUCTASE"/>
    <property type="match status" value="1"/>
</dbReference>
<dbReference type="EMBL" id="QZWG01000002">
    <property type="protein sequence ID" value="RZC26781.1"/>
    <property type="molecule type" value="Genomic_DNA"/>
</dbReference>
<proteinExistence type="inferred from homology"/>
<reference evidence="3 4" key="1">
    <citation type="submission" date="2018-09" db="EMBL/GenBank/DDBJ databases">
        <title>A high-quality reference genome of wild soybean provides a powerful tool to mine soybean genomes.</title>
        <authorList>
            <person name="Xie M."/>
            <person name="Chung C.Y.L."/>
            <person name="Li M.-W."/>
            <person name="Wong F.-L."/>
            <person name="Chan T.-F."/>
            <person name="Lam H.-M."/>
        </authorList>
    </citation>
    <scope>NUCLEOTIDE SEQUENCE [LARGE SCALE GENOMIC DNA]</scope>
    <source>
        <strain evidence="4">cv. W05</strain>
        <tissue evidence="3">Hypocotyl of etiolated seedlings</tissue>
    </source>
</reference>
<dbReference type="Gene3D" id="3.40.50.720">
    <property type="entry name" value="NAD(P)-binding Rossmann-like Domain"/>
    <property type="match status" value="1"/>
</dbReference>
<gene>
    <name evidence="3" type="ORF">D0Y65_005103</name>
</gene>
<evidence type="ECO:0000256" key="2">
    <source>
        <dbReference type="ARBA" id="ARBA00023002"/>
    </source>
</evidence>
<accession>A0A445LU87</accession>
<evidence type="ECO:0000313" key="3">
    <source>
        <dbReference type="EMBL" id="RZC26781.1"/>
    </source>
</evidence>
<dbReference type="Proteomes" id="UP000289340">
    <property type="component" value="Chromosome 2"/>
</dbReference>
<evidence type="ECO:0000313" key="4">
    <source>
        <dbReference type="Proteomes" id="UP000289340"/>
    </source>
</evidence>
<comment type="caution">
    <text evidence="3">The sequence shown here is derived from an EMBL/GenBank/DDBJ whole genome shotgun (WGS) entry which is preliminary data.</text>
</comment>
<name>A0A445LU87_GLYSO</name>
<comment type="similarity">
    <text evidence="1">Belongs to the zinc-containing alcohol dehydrogenase family. Quinone oxidoreductase subfamily.</text>
</comment>
<keyword evidence="2" id="KW-0560">Oxidoreductase</keyword>
<protein>
    <submittedName>
        <fullName evidence="3">2-methylene-furan-3-one reductase</fullName>
    </submittedName>
</protein>
<keyword evidence="4" id="KW-1185">Reference proteome</keyword>